<gene>
    <name evidence="2" type="ORF">GCM10007291_45140</name>
</gene>
<comment type="caution">
    <text evidence="2">The sequence shown here is derived from an EMBL/GenBank/DDBJ whole genome shotgun (WGS) entry which is preliminary data.</text>
</comment>
<organism evidence="2 3">
    <name type="scientific">Gemmobacter nanjingensis</name>
    <dbReference type="NCBI Taxonomy" id="488454"/>
    <lineage>
        <taxon>Bacteria</taxon>
        <taxon>Pseudomonadati</taxon>
        <taxon>Pseudomonadota</taxon>
        <taxon>Alphaproteobacteria</taxon>
        <taxon>Rhodobacterales</taxon>
        <taxon>Paracoccaceae</taxon>
        <taxon>Gemmobacter</taxon>
    </lineage>
</organism>
<feature type="region of interest" description="Disordered" evidence="1">
    <location>
        <begin position="1"/>
        <end position="22"/>
    </location>
</feature>
<name>A0ABQ3FSZ6_9RHOB</name>
<dbReference type="EMBL" id="BMYI01000024">
    <property type="protein sequence ID" value="GHC38469.1"/>
    <property type="molecule type" value="Genomic_DNA"/>
</dbReference>
<sequence>MKTPVSAMGLRRGNRKAGSRSASVCRPVPVAGLWLMGVVLLERVRGAAGGGRTTLTGAAGPYFPRRRFGHHMPAAFSASSRALA</sequence>
<evidence type="ECO:0000256" key="1">
    <source>
        <dbReference type="SAM" id="MobiDB-lite"/>
    </source>
</evidence>
<evidence type="ECO:0000313" key="3">
    <source>
        <dbReference type="Proteomes" id="UP000658305"/>
    </source>
</evidence>
<protein>
    <submittedName>
        <fullName evidence="2">Uncharacterized protein</fullName>
    </submittedName>
</protein>
<accession>A0ABQ3FSZ6</accession>
<dbReference type="Proteomes" id="UP000658305">
    <property type="component" value="Unassembled WGS sequence"/>
</dbReference>
<keyword evidence="3" id="KW-1185">Reference proteome</keyword>
<proteinExistence type="predicted"/>
<evidence type="ECO:0000313" key="2">
    <source>
        <dbReference type="EMBL" id="GHC38469.1"/>
    </source>
</evidence>
<reference evidence="3" key="1">
    <citation type="journal article" date="2019" name="Int. J. Syst. Evol. Microbiol.">
        <title>The Global Catalogue of Microorganisms (GCM) 10K type strain sequencing project: providing services to taxonomists for standard genome sequencing and annotation.</title>
        <authorList>
            <consortium name="The Broad Institute Genomics Platform"/>
            <consortium name="The Broad Institute Genome Sequencing Center for Infectious Disease"/>
            <person name="Wu L."/>
            <person name="Ma J."/>
        </authorList>
    </citation>
    <scope>NUCLEOTIDE SEQUENCE [LARGE SCALE GENOMIC DNA]</scope>
    <source>
        <strain evidence="3">KCTC 23298</strain>
    </source>
</reference>